<evidence type="ECO:0000256" key="9">
    <source>
        <dbReference type="SAM" id="Phobius"/>
    </source>
</evidence>
<comment type="caution">
    <text evidence="11">The sequence shown here is derived from an EMBL/GenBank/DDBJ whole genome shotgun (WGS) entry which is preliminary data.</text>
</comment>
<organism evidence="11 12">
    <name type="scientific">Dokdonella ginsengisoli</name>
    <dbReference type="NCBI Taxonomy" id="363846"/>
    <lineage>
        <taxon>Bacteria</taxon>
        <taxon>Pseudomonadati</taxon>
        <taxon>Pseudomonadota</taxon>
        <taxon>Gammaproteobacteria</taxon>
        <taxon>Lysobacterales</taxon>
        <taxon>Rhodanobacteraceae</taxon>
        <taxon>Dokdonella</taxon>
    </lineage>
</organism>
<feature type="transmembrane region" description="Helical" evidence="9">
    <location>
        <begin position="81"/>
        <end position="101"/>
    </location>
</feature>
<comment type="subcellular location">
    <subcellularLocation>
        <location evidence="1">Cell membrane</location>
        <topology evidence="1">Multi-pass membrane protein</topology>
    </subcellularLocation>
</comment>
<evidence type="ECO:0000256" key="3">
    <source>
        <dbReference type="ARBA" id="ARBA00022475"/>
    </source>
</evidence>
<evidence type="ECO:0000256" key="2">
    <source>
        <dbReference type="ARBA" id="ARBA00010065"/>
    </source>
</evidence>
<dbReference type="PANTHER" id="PTHR38686">
    <property type="entry name" value="APOLIPOPROTEIN N-ACYLTRANSFERASE"/>
    <property type="match status" value="1"/>
</dbReference>
<reference evidence="12" key="1">
    <citation type="journal article" date="2019" name="Int. J. Syst. Evol. Microbiol.">
        <title>The Global Catalogue of Microorganisms (GCM) 10K type strain sequencing project: providing services to taxonomists for standard genome sequencing and annotation.</title>
        <authorList>
            <consortium name="The Broad Institute Genomics Platform"/>
            <consortium name="The Broad Institute Genome Sequencing Center for Infectious Disease"/>
            <person name="Wu L."/>
            <person name="Ma J."/>
        </authorList>
    </citation>
    <scope>NUCLEOTIDE SEQUENCE [LARGE SCALE GENOMIC DNA]</scope>
    <source>
        <strain evidence="12">CCUG 30340</strain>
    </source>
</reference>
<dbReference type="RefSeq" id="WP_380020174.1">
    <property type="nucleotide sequence ID" value="NZ_JBHSHD010000007.1"/>
</dbReference>
<keyword evidence="5 9" id="KW-0812">Transmembrane</keyword>
<feature type="transmembrane region" description="Helical" evidence="9">
    <location>
        <begin position="113"/>
        <end position="133"/>
    </location>
</feature>
<evidence type="ECO:0000256" key="5">
    <source>
        <dbReference type="ARBA" id="ARBA00022692"/>
    </source>
</evidence>
<proteinExistence type="inferred from homology"/>
<dbReference type="SUPFAM" id="SSF56317">
    <property type="entry name" value="Carbon-nitrogen hydrolase"/>
    <property type="match status" value="1"/>
</dbReference>
<name>A0ABV9QTD0_9GAMM</name>
<evidence type="ECO:0000256" key="6">
    <source>
        <dbReference type="ARBA" id="ARBA00022989"/>
    </source>
</evidence>
<feature type="transmembrane region" description="Helical" evidence="9">
    <location>
        <begin position="190"/>
        <end position="208"/>
    </location>
</feature>
<dbReference type="EMBL" id="JBHSHD010000007">
    <property type="protein sequence ID" value="MFC4820331.1"/>
    <property type="molecule type" value="Genomic_DNA"/>
</dbReference>
<dbReference type="InterPro" id="IPR036526">
    <property type="entry name" value="C-N_Hydrolase_sf"/>
</dbReference>
<dbReference type="Proteomes" id="UP001595886">
    <property type="component" value="Unassembled WGS sequence"/>
</dbReference>
<evidence type="ECO:0000256" key="7">
    <source>
        <dbReference type="ARBA" id="ARBA00023136"/>
    </source>
</evidence>
<evidence type="ECO:0000313" key="11">
    <source>
        <dbReference type="EMBL" id="MFC4820331.1"/>
    </source>
</evidence>
<feature type="transmembrane region" description="Helical" evidence="9">
    <location>
        <begin position="33"/>
        <end position="49"/>
    </location>
</feature>
<dbReference type="Gene3D" id="3.60.110.10">
    <property type="entry name" value="Carbon-nitrogen hydrolase"/>
    <property type="match status" value="1"/>
</dbReference>
<dbReference type="PROSITE" id="PS50263">
    <property type="entry name" value="CN_HYDROLASE"/>
    <property type="match status" value="1"/>
</dbReference>
<evidence type="ECO:0000256" key="8">
    <source>
        <dbReference type="ARBA" id="ARBA00023315"/>
    </source>
</evidence>
<feature type="transmembrane region" description="Helical" evidence="9">
    <location>
        <begin position="153"/>
        <end position="178"/>
    </location>
</feature>
<feature type="transmembrane region" description="Helical" evidence="9">
    <location>
        <begin position="456"/>
        <end position="475"/>
    </location>
</feature>
<feature type="transmembrane region" description="Helical" evidence="9">
    <location>
        <begin position="56"/>
        <end position="75"/>
    </location>
</feature>
<evidence type="ECO:0000313" key="12">
    <source>
        <dbReference type="Proteomes" id="UP001595886"/>
    </source>
</evidence>
<feature type="transmembrane region" description="Helical" evidence="9">
    <location>
        <begin position="7"/>
        <end position="27"/>
    </location>
</feature>
<dbReference type="InterPro" id="IPR003010">
    <property type="entry name" value="C-N_Hydrolase"/>
</dbReference>
<dbReference type="GO" id="GO:0016787">
    <property type="term" value="F:hydrolase activity"/>
    <property type="evidence" value="ECO:0007669"/>
    <property type="project" value="UniProtKB-KW"/>
</dbReference>
<dbReference type="PANTHER" id="PTHR38686:SF1">
    <property type="entry name" value="APOLIPOPROTEIN N-ACYLTRANSFERASE"/>
    <property type="match status" value="1"/>
</dbReference>
<dbReference type="InterPro" id="IPR004563">
    <property type="entry name" value="Apolipo_AcylTrfase"/>
</dbReference>
<keyword evidence="4" id="KW-0808">Transferase</keyword>
<evidence type="ECO:0000256" key="4">
    <source>
        <dbReference type="ARBA" id="ARBA00022679"/>
    </source>
</evidence>
<gene>
    <name evidence="11" type="ORF">ACFO6Q_08345</name>
</gene>
<evidence type="ECO:0000256" key="1">
    <source>
        <dbReference type="ARBA" id="ARBA00004651"/>
    </source>
</evidence>
<feature type="domain" description="CN hydrolase" evidence="10">
    <location>
        <begin position="225"/>
        <end position="443"/>
    </location>
</feature>
<keyword evidence="3" id="KW-1003">Cell membrane</keyword>
<keyword evidence="6 9" id="KW-1133">Transmembrane helix</keyword>
<sequence length="479" mass="50953">MDSRPDFAPAWAGLIAVATSAALWWLANDLQPAWWAAWLAPLPLLVYALHARARSAALATFLAFAIGGGVQWHYLHDVVRLPLTVTLSAIFLPALLMLLVVLPFRALARRGRVLAATFFAPAAATGLAWLSAVTSPHGTFGHIAYSQMDALPAIQVAALLGAWGIAFLVWLLPAALAVLIGANAPARRRAASTALAFALLACALGYGARRLHDDGPAQSVRVGLVSIGASKEAQADLDKPEGERMLARYVEEIDRLAAAGAQVVLAPESALLLRSHAIPALQELSTRRGVRILIGAEDHSQAPVKRNAALVFEPGRATPVAYAKRHLIPGFEDRYTPGDARVMLDGTPRTGVAICKDLDFTATGLAYARSDTQLLLVPAWDFDEDAWLHGRMAVLRGVEGGFAMARVARNGLLTLSDDRGRVLAQASSVGRTEPATLLGELPLHSTRTLYARIGDAFGWLCLIAAAGMAASLLLGRKRA</sequence>
<keyword evidence="8" id="KW-0012">Acyltransferase</keyword>
<dbReference type="InterPro" id="IPR045378">
    <property type="entry name" value="LNT_N"/>
</dbReference>
<dbReference type="Pfam" id="PF20154">
    <property type="entry name" value="LNT_N"/>
    <property type="match status" value="1"/>
</dbReference>
<accession>A0ABV9QTD0</accession>
<dbReference type="Pfam" id="PF00795">
    <property type="entry name" value="CN_hydrolase"/>
    <property type="match status" value="1"/>
</dbReference>
<keyword evidence="11" id="KW-0378">Hydrolase</keyword>
<evidence type="ECO:0000259" key="10">
    <source>
        <dbReference type="PROSITE" id="PS50263"/>
    </source>
</evidence>
<comment type="similarity">
    <text evidence="2">Belongs to the CN hydrolase family. Apolipoprotein N-acyltransferase subfamily.</text>
</comment>
<keyword evidence="7 9" id="KW-0472">Membrane</keyword>
<protein>
    <submittedName>
        <fullName evidence="11">Nitrilase-related carbon-nitrogen hydrolase</fullName>
    </submittedName>
</protein>
<keyword evidence="12" id="KW-1185">Reference proteome</keyword>